<protein>
    <submittedName>
        <fullName evidence="1">Uncharacterized protein</fullName>
    </submittedName>
</protein>
<organism evidence="1 2">
    <name type="scientific">Rhizobium grahamii</name>
    <dbReference type="NCBI Taxonomy" id="1120045"/>
    <lineage>
        <taxon>Bacteria</taxon>
        <taxon>Pseudomonadati</taxon>
        <taxon>Pseudomonadota</taxon>
        <taxon>Alphaproteobacteria</taxon>
        <taxon>Hyphomicrobiales</taxon>
        <taxon>Rhizobiaceae</taxon>
        <taxon>Rhizobium/Agrobacterium group</taxon>
        <taxon>Rhizobium</taxon>
    </lineage>
</organism>
<sequence length="492" mass="54331">MIAGVGTNPNHTHDLCNTLGELRREIAIAAAGSVPREVTAFERYIRQRLGNELPGSDLLDSLPIFVAGDICELAGMVALFGKKVETSKKSDHDWWRAGAVGFEYFKDGLPGLHGFLDSLHVQAEHARAYYGGTQLYGKFYQTLANSRDNPAYDPVKDEIRSYAYSSLPLTDNTSIFGKFEKPRYLSFASFERQFGITAFLLRKVLVATGALSTLPGSDVEAIDAESAVLVAGTIRDLVRAKEGADLIGISYQVFGTLIEDGMVVPAIPQDDDARISAWYSKSELIRLRDRLLPKGNPKNMDGLIAIQDVIRSVACTYGDILRLLSRNELKRIGVDRSKSGITSLMLDREEIKSKVLLPHHGCLTAADPSNRWKTSTKAVYALFNNGHIETRIERNPETRSPQKVVAVADVETFERRYISLAECCERSGLTPPKASNRLKATGLARVFPRDQMKDAFYSRAPRGSRSSPRGLEPESPCWSLTWFPKAVIGGAD</sequence>
<proteinExistence type="predicted"/>
<reference evidence="1 2" key="1">
    <citation type="submission" date="2017-03" db="EMBL/GenBank/DDBJ databases">
        <title>Genome analysis of Rhizobial strains effectives or ineffectives for nitrogen fixation isolated from bean seeds.</title>
        <authorList>
            <person name="Peralta H."/>
            <person name="Aguilar-Vera A."/>
            <person name="Mora Y."/>
            <person name="Vargas-Lagunas C."/>
            <person name="Girard L."/>
            <person name="Mora J."/>
        </authorList>
    </citation>
    <scope>NUCLEOTIDE SEQUENCE [LARGE SCALE GENOMIC DNA]</scope>
    <source>
        <strain evidence="1 2">CCGM3</strain>
    </source>
</reference>
<evidence type="ECO:0000313" key="2">
    <source>
        <dbReference type="Proteomes" id="UP000254939"/>
    </source>
</evidence>
<accession>A0A370KTD8</accession>
<evidence type="ECO:0000313" key="1">
    <source>
        <dbReference type="EMBL" id="RDJ13913.1"/>
    </source>
</evidence>
<dbReference type="AlphaFoldDB" id="A0A370KTD8"/>
<name>A0A370KTD8_9HYPH</name>
<gene>
    <name evidence="1" type="ORF">B5K06_08035</name>
</gene>
<comment type="caution">
    <text evidence="1">The sequence shown here is derived from an EMBL/GenBank/DDBJ whole genome shotgun (WGS) entry which is preliminary data.</text>
</comment>
<dbReference type="Proteomes" id="UP000254939">
    <property type="component" value="Unassembled WGS sequence"/>
</dbReference>
<dbReference type="EMBL" id="NAAC01000007">
    <property type="protein sequence ID" value="RDJ13913.1"/>
    <property type="molecule type" value="Genomic_DNA"/>
</dbReference>